<accession>A0A8X8IFW6</accession>
<protein>
    <submittedName>
        <fullName evidence="6">Glyoxylase, beta-lactamase superfamily II</fullName>
    </submittedName>
</protein>
<dbReference type="Pfam" id="PF00753">
    <property type="entry name" value="Lactamase_B"/>
    <property type="match status" value="1"/>
</dbReference>
<dbReference type="EMBL" id="FNNO01000009">
    <property type="protein sequence ID" value="SDX10372.1"/>
    <property type="molecule type" value="Genomic_DNA"/>
</dbReference>
<evidence type="ECO:0000256" key="4">
    <source>
        <dbReference type="ARBA" id="ARBA00022833"/>
    </source>
</evidence>
<name>A0A8X8IFW6_9BACT</name>
<dbReference type="PANTHER" id="PTHR46233">
    <property type="entry name" value="HYDROXYACYLGLUTATHIONE HYDROLASE GLOC"/>
    <property type="match status" value="1"/>
</dbReference>
<dbReference type="AlphaFoldDB" id="A0A8X8IFW6"/>
<organism evidence="6 7">
    <name type="scientific">Hydrobacter penzbergensis</name>
    <dbReference type="NCBI Taxonomy" id="1235997"/>
    <lineage>
        <taxon>Bacteria</taxon>
        <taxon>Pseudomonadati</taxon>
        <taxon>Bacteroidota</taxon>
        <taxon>Chitinophagia</taxon>
        <taxon>Chitinophagales</taxon>
        <taxon>Chitinophagaceae</taxon>
        <taxon>Hydrobacter</taxon>
    </lineage>
</organism>
<evidence type="ECO:0000313" key="7">
    <source>
        <dbReference type="Proteomes" id="UP000198711"/>
    </source>
</evidence>
<dbReference type="InterPro" id="IPR036866">
    <property type="entry name" value="RibonucZ/Hydroxyglut_hydro"/>
</dbReference>
<gene>
    <name evidence="6" type="ORF">SAMN05444410_10948</name>
</gene>
<dbReference type="SMART" id="SM00849">
    <property type="entry name" value="Lactamase_B"/>
    <property type="match status" value="1"/>
</dbReference>
<evidence type="ECO:0000256" key="3">
    <source>
        <dbReference type="ARBA" id="ARBA00022801"/>
    </source>
</evidence>
<dbReference type="GO" id="GO:0046872">
    <property type="term" value="F:metal ion binding"/>
    <property type="evidence" value="ECO:0007669"/>
    <property type="project" value="UniProtKB-KW"/>
</dbReference>
<keyword evidence="4" id="KW-0862">Zinc</keyword>
<keyword evidence="7" id="KW-1185">Reference proteome</keyword>
<evidence type="ECO:0000313" key="6">
    <source>
        <dbReference type="EMBL" id="SDX10372.1"/>
    </source>
</evidence>
<dbReference type="SUPFAM" id="SSF56281">
    <property type="entry name" value="Metallo-hydrolase/oxidoreductase"/>
    <property type="match status" value="1"/>
</dbReference>
<dbReference type="GO" id="GO:0016787">
    <property type="term" value="F:hydrolase activity"/>
    <property type="evidence" value="ECO:0007669"/>
    <property type="project" value="UniProtKB-KW"/>
</dbReference>
<sequence>MLQVKSFTFSPIQENTYLLYNDQGKAIIIDPGCYFTAEQETLKNFIKDTKLEPVQLLNTHCHLDHVFGNKWVHETYGLELYLHAQEEAVLQRAPASGERWGMPFSNYKGPLHFLAHGDKVHLGTDELQVILAPGHSPGSICFYHAAQEFLVGGDVLFHESIGRTDLPGGDHATLLNSIREQLYVLPESVTVYPGHGPSTTIGHEKRHNPFVRVA</sequence>
<proteinExistence type="predicted"/>
<evidence type="ECO:0000256" key="1">
    <source>
        <dbReference type="ARBA" id="ARBA00001947"/>
    </source>
</evidence>
<evidence type="ECO:0000259" key="5">
    <source>
        <dbReference type="SMART" id="SM00849"/>
    </source>
</evidence>
<dbReference type="CDD" id="cd06262">
    <property type="entry name" value="metallo-hydrolase-like_MBL-fold"/>
    <property type="match status" value="1"/>
</dbReference>
<dbReference type="InterPro" id="IPR001279">
    <property type="entry name" value="Metallo-B-lactamas"/>
</dbReference>
<dbReference type="PANTHER" id="PTHR46233:SF3">
    <property type="entry name" value="HYDROXYACYLGLUTATHIONE HYDROLASE GLOC"/>
    <property type="match status" value="1"/>
</dbReference>
<comment type="cofactor">
    <cofactor evidence="1">
        <name>Zn(2+)</name>
        <dbReference type="ChEBI" id="CHEBI:29105"/>
    </cofactor>
</comment>
<dbReference type="InterPro" id="IPR051453">
    <property type="entry name" value="MBL_Glyoxalase_II"/>
</dbReference>
<evidence type="ECO:0000256" key="2">
    <source>
        <dbReference type="ARBA" id="ARBA00022723"/>
    </source>
</evidence>
<keyword evidence="2" id="KW-0479">Metal-binding</keyword>
<feature type="domain" description="Metallo-beta-lactamase" evidence="5">
    <location>
        <begin position="13"/>
        <end position="195"/>
    </location>
</feature>
<comment type="caution">
    <text evidence="6">The sequence shown here is derived from an EMBL/GenBank/DDBJ whole genome shotgun (WGS) entry which is preliminary data.</text>
</comment>
<keyword evidence="3" id="KW-0378">Hydrolase</keyword>
<dbReference type="Gene3D" id="3.60.15.10">
    <property type="entry name" value="Ribonuclease Z/Hydroxyacylglutathione hydrolase-like"/>
    <property type="match status" value="1"/>
</dbReference>
<dbReference type="RefSeq" id="WP_092724052.1">
    <property type="nucleotide sequence ID" value="NZ_FNNO01000009.1"/>
</dbReference>
<dbReference type="Proteomes" id="UP000198711">
    <property type="component" value="Unassembled WGS sequence"/>
</dbReference>
<reference evidence="6 7" key="1">
    <citation type="submission" date="2016-10" db="EMBL/GenBank/DDBJ databases">
        <authorList>
            <person name="Varghese N."/>
            <person name="Submissions S."/>
        </authorList>
    </citation>
    <scope>NUCLEOTIDE SEQUENCE [LARGE SCALE GENOMIC DNA]</scope>
    <source>
        <strain evidence="6 7">DSM 25353</strain>
    </source>
</reference>